<dbReference type="Proteomes" id="UP000241203">
    <property type="component" value="Unassembled WGS sequence"/>
</dbReference>
<evidence type="ECO:0000313" key="6">
    <source>
        <dbReference type="Proteomes" id="UP000241203"/>
    </source>
</evidence>
<feature type="signal peptide" evidence="2">
    <location>
        <begin position="1"/>
        <end position="23"/>
    </location>
</feature>
<dbReference type="Proteomes" id="UP000268291">
    <property type="component" value="Unassembled WGS sequence"/>
</dbReference>
<organism evidence="4 6">
    <name type="scientific">Labedella gwakjiensis</name>
    <dbReference type="NCBI Taxonomy" id="390269"/>
    <lineage>
        <taxon>Bacteria</taxon>
        <taxon>Bacillati</taxon>
        <taxon>Actinomycetota</taxon>
        <taxon>Actinomycetes</taxon>
        <taxon>Micrococcales</taxon>
        <taxon>Microbacteriaceae</taxon>
        <taxon>Labedella</taxon>
    </lineage>
</organism>
<dbReference type="PROSITE" id="PS51257">
    <property type="entry name" value="PROKAR_LIPOPROTEIN"/>
    <property type="match status" value="1"/>
</dbReference>
<sequence>MSRRLFSSLVSVGAAAVLAAALAGCTSSADSAVSASPSSTPTASASSAPVSAPSAEPSANASQTPAPEGTCPTDGLDITVVDGGGGAAGSVDLALQFTNTTDAECLLDGPPGVSFVGDGNGTQIGAPATQTGAGEPVTIAAGGSAYAPLKVANAQNYDAADCTPVTADGYRVYPPHSYTSVFVKASGMTACENPDAALLSVGPVQSEHP</sequence>
<dbReference type="EMBL" id="RZGY01000002">
    <property type="protein sequence ID" value="RUQ84616.1"/>
    <property type="molecule type" value="Genomic_DNA"/>
</dbReference>
<evidence type="ECO:0000259" key="3">
    <source>
        <dbReference type="Pfam" id="PF14016"/>
    </source>
</evidence>
<accession>A0A2P8GTK0</accession>
<evidence type="ECO:0000256" key="2">
    <source>
        <dbReference type="SAM" id="SignalP"/>
    </source>
</evidence>
<evidence type="ECO:0000313" key="7">
    <source>
        <dbReference type="Proteomes" id="UP000268291"/>
    </source>
</evidence>
<feature type="domain" description="DUF4232" evidence="3">
    <location>
        <begin position="71"/>
        <end position="205"/>
    </location>
</feature>
<dbReference type="Pfam" id="PF14016">
    <property type="entry name" value="DUF4232"/>
    <property type="match status" value="1"/>
</dbReference>
<feature type="chain" id="PRO_5038974353" evidence="2">
    <location>
        <begin position="24"/>
        <end position="209"/>
    </location>
</feature>
<dbReference type="InterPro" id="IPR025326">
    <property type="entry name" value="DUF4232"/>
</dbReference>
<keyword evidence="2" id="KW-0732">Signal</keyword>
<protein>
    <submittedName>
        <fullName evidence="5">DUF4232 domain-containing protein</fullName>
    </submittedName>
    <submittedName>
        <fullName evidence="4">Uncharacterized protein DUF4232</fullName>
    </submittedName>
</protein>
<reference evidence="4 6" key="1">
    <citation type="submission" date="2018-03" db="EMBL/GenBank/DDBJ databases">
        <title>Genomic Encyclopedia of Archaeal and Bacterial Type Strains, Phase II (KMG-II): from individual species to whole genera.</title>
        <authorList>
            <person name="Goeker M."/>
        </authorList>
    </citation>
    <scope>NUCLEOTIDE SEQUENCE [LARGE SCALE GENOMIC DNA]</scope>
    <source>
        <strain evidence="4 6">DSM 21548</strain>
    </source>
</reference>
<comment type="caution">
    <text evidence="4">The sequence shown here is derived from an EMBL/GenBank/DDBJ whole genome shotgun (WGS) entry which is preliminary data.</text>
</comment>
<feature type="region of interest" description="Disordered" evidence="1">
    <location>
        <begin position="30"/>
        <end position="76"/>
    </location>
</feature>
<reference evidence="5 7" key="2">
    <citation type="submission" date="2018-12" db="EMBL/GenBank/DDBJ databases">
        <authorList>
            <person name="hu s."/>
            <person name="Xu Y."/>
            <person name="Xu B."/>
            <person name="Li F."/>
        </authorList>
    </citation>
    <scope>NUCLEOTIDE SEQUENCE [LARGE SCALE GENOMIC DNA]</scope>
    <source>
        <strain evidence="5 7">KSW2-17</strain>
    </source>
</reference>
<evidence type="ECO:0000313" key="4">
    <source>
        <dbReference type="EMBL" id="PSL37290.1"/>
    </source>
</evidence>
<proteinExistence type="predicted"/>
<dbReference type="RefSeq" id="WP_106562448.1">
    <property type="nucleotide sequence ID" value="NZ_PYAU01000001.1"/>
</dbReference>
<keyword evidence="7" id="KW-1185">Reference proteome</keyword>
<gene>
    <name evidence="4" type="ORF">CLV49_0897</name>
    <name evidence="5" type="ORF">ELQ93_13505</name>
</gene>
<evidence type="ECO:0000256" key="1">
    <source>
        <dbReference type="SAM" id="MobiDB-lite"/>
    </source>
</evidence>
<feature type="compositionally biased region" description="Low complexity" evidence="1">
    <location>
        <begin position="30"/>
        <end position="62"/>
    </location>
</feature>
<evidence type="ECO:0000313" key="5">
    <source>
        <dbReference type="EMBL" id="RUQ84616.1"/>
    </source>
</evidence>
<dbReference type="AlphaFoldDB" id="A0A2P8GTK0"/>
<name>A0A2P8GTK0_9MICO</name>
<dbReference type="EMBL" id="PYAU01000001">
    <property type="protein sequence ID" value="PSL37290.1"/>
    <property type="molecule type" value="Genomic_DNA"/>
</dbReference>
<dbReference type="OrthoDB" id="3268346at2"/>